<reference evidence="2" key="1">
    <citation type="journal article" date="2012" name="J. Bacteriol.">
        <title>Genome sequence of the haloalkaliphilic methanotrophic bacterium Methylomicrobium alcaliphilum 20Z.</title>
        <authorList>
            <person name="Vuilleumier S."/>
            <person name="Khmelenina V.N."/>
            <person name="Bringel F."/>
            <person name="Reshetnikov A.S."/>
            <person name="Lajus A."/>
            <person name="Mangenot S."/>
            <person name="Rouy Z."/>
            <person name="Op den Camp H.J."/>
            <person name="Jetten M.S."/>
            <person name="Dispirito A.A."/>
            <person name="Dunfield P."/>
            <person name="Klotz M.G."/>
            <person name="Semrau J.D."/>
            <person name="Stein L.Y."/>
            <person name="Barbe V."/>
            <person name="Medigue C."/>
            <person name="Trotsenko Y.A."/>
            <person name="Kalyuzhnaya M.G."/>
        </authorList>
    </citation>
    <scope>NUCLEOTIDE SEQUENCE [LARGE SCALE GENOMIC DNA]</scope>
    <source>
        <strain evidence="2">DSM 19304 / NCIMB 14124 / VKM B-2133 / 20Z</strain>
    </source>
</reference>
<dbReference type="HOGENOM" id="CLU_2451154_0_0_6"/>
<gene>
    <name evidence="1" type="ordered locus">MEALZ_3052</name>
</gene>
<evidence type="ECO:0000313" key="1">
    <source>
        <dbReference type="EMBL" id="CCE24718.1"/>
    </source>
</evidence>
<evidence type="ECO:0000313" key="2">
    <source>
        <dbReference type="Proteomes" id="UP000008315"/>
    </source>
</evidence>
<protein>
    <submittedName>
        <fullName evidence="1">Uncharacterized protein</fullName>
    </submittedName>
</protein>
<keyword evidence="2" id="KW-1185">Reference proteome</keyword>
<dbReference type="AlphaFoldDB" id="G4T2I9"/>
<dbReference type="EMBL" id="FO082060">
    <property type="protein sequence ID" value="CCE24718.1"/>
    <property type="molecule type" value="Genomic_DNA"/>
</dbReference>
<dbReference type="Proteomes" id="UP000008315">
    <property type="component" value="Chromosome"/>
</dbReference>
<name>G4T2I9_META2</name>
<organism evidence="1 2">
    <name type="scientific">Methylotuvimicrobium alcaliphilum (strain DSM 19304 / NCIMB 14124 / VKM B-2133 / 20Z)</name>
    <name type="common">Methylomicrobium alcaliphilum</name>
    <dbReference type="NCBI Taxonomy" id="1091494"/>
    <lineage>
        <taxon>Bacteria</taxon>
        <taxon>Pseudomonadati</taxon>
        <taxon>Pseudomonadota</taxon>
        <taxon>Gammaproteobacteria</taxon>
        <taxon>Methylococcales</taxon>
        <taxon>Methylococcaceae</taxon>
        <taxon>Methylotuvimicrobium</taxon>
    </lineage>
</organism>
<accession>G4T2I9</accession>
<dbReference type="KEGG" id="mah:MEALZ_3052"/>
<sequence>MMTLGLLLINDLKNLFTNPVDNFVHILMITAFNPHKYYYSVKLTNFFASPLILKPKYRKRYPRRLPASRLQRCGCQSPGAIPEPRQLMP</sequence>
<proteinExistence type="predicted"/>